<reference evidence="2" key="1">
    <citation type="journal article" date="2014" name="Int. J. Syst. Evol. Microbiol.">
        <title>Complete genome sequence of Corynebacterium casei LMG S-19264T (=DSM 44701T), isolated from a smear-ripened cheese.</title>
        <authorList>
            <consortium name="US DOE Joint Genome Institute (JGI-PGF)"/>
            <person name="Walter F."/>
            <person name="Albersmeier A."/>
            <person name="Kalinowski J."/>
            <person name="Ruckert C."/>
        </authorList>
    </citation>
    <scope>NUCLEOTIDE SEQUENCE</scope>
    <source>
        <strain evidence="2">CGMCC 1.12777</strain>
    </source>
</reference>
<feature type="transmembrane region" description="Helical" evidence="1">
    <location>
        <begin position="112"/>
        <end position="131"/>
    </location>
</feature>
<keyword evidence="1" id="KW-1133">Transmembrane helix</keyword>
<protein>
    <submittedName>
        <fullName evidence="2">Uncharacterized protein</fullName>
    </submittedName>
</protein>
<feature type="transmembrane region" description="Helical" evidence="1">
    <location>
        <begin position="152"/>
        <end position="171"/>
    </location>
</feature>
<keyword evidence="1" id="KW-0812">Transmembrane</keyword>
<feature type="transmembrane region" description="Helical" evidence="1">
    <location>
        <begin position="82"/>
        <end position="106"/>
    </location>
</feature>
<feature type="transmembrane region" description="Helical" evidence="1">
    <location>
        <begin position="183"/>
        <end position="205"/>
    </location>
</feature>
<name>A0A8J2ZVF8_9BACL</name>
<evidence type="ECO:0000313" key="2">
    <source>
        <dbReference type="EMBL" id="GGH81490.1"/>
    </source>
</evidence>
<comment type="caution">
    <text evidence="2">The sequence shown here is derived from an EMBL/GenBank/DDBJ whole genome shotgun (WGS) entry which is preliminary data.</text>
</comment>
<keyword evidence="1" id="KW-0472">Membrane</keyword>
<feature type="transmembrane region" description="Helical" evidence="1">
    <location>
        <begin position="212"/>
        <end position="229"/>
    </location>
</feature>
<accession>A0A8J2ZVF8</accession>
<proteinExistence type="predicted"/>
<evidence type="ECO:0000256" key="1">
    <source>
        <dbReference type="SAM" id="Phobius"/>
    </source>
</evidence>
<evidence type="ECO:0000313" key="3">
    <source>
        <dbReference type="Proteomes" id="UP000656813"/>
    </source>
</evidence>
<dbReference type="EMBL" id="BMFV01000012">
    <property type="protein sequence ID" value="GGH81490.1"/>
    <property type="molecule type" value="Genomic_DNA"/>
</dbReference>
<dbReference type="AlphaFoldDB" id="A0A8J2ZVF8"/>
<dbReference type="RefSeq" id="WP_188497207.1">
    <property type="nucleotide sequence ID" value="NZ_BMFV01000012.1"/>
</dbReference>
<dbReference type="Proteomes" id="UP000656813">
    <property type="component" value="Unassembled WGS sequence"/>
</dbReference>
<sequence>MTKREGKNDQGLVDVALRDQELLHLEQDVGSLLDEYDVEYPSEAEIMMTIDRLRPFVPVKVNKRELMFRNMAVLLKRALHEIFYISPLFWVANSLFFLVALAAVFLGEQNPYGMIMILAPIPTLTGLMEALKSRNTGMAELEMSFKYSLQEMILSKMVIIGGFNLLINLVISVSLTVFYHHIWLWKLLLFWITPFTVMTAIAFIIVNRLRHFYAITASLMIWISFGGLISQSHFIGKLESLSPVVYILITISAGLVIIGRITHMYKRGMTYELNP</sequence>
<organism evidence="2 3">
    <name type="scientific">Pullulanibacillus pueri</name>
    <dbReference type="NCBI Taxonomy" id="1437324"/>
    <lineage>
        <taxon>Bacteria</taxon>
        <taxon>Bacillati</taxon>
        <taxon>Bacillota</taxon>
        <taxon>Bacilli</taxon>
        <taxon>Bacillales</taxon>
        <taxon>Sporolactobacillaceae</taxon>
        <taxon>Pullulanibacillus</taxon>
    </lineage>
</organism>
<keyword evidence="3" id="KW-1185">Reference proteome</keyword>
<reference evidence="2" key="2">
    <citation type="submission" date="2020-09" db="EMBL/GenBank/DDBJ databases">
        <authorList>
            <person name="Sun Q."/>
            <person name="Zhou Y."/>
        </authorList>
    </citation>
    <scope>NUCLEOTIDE SEQUENCE</scope>
    <source>
        <strain evidence="2">CGMCC 1.12777</strain>
    </source>
</reference>
<feature type="transmembrane region" description="Helical" evidence="1">
    <location>
        <begin position="241"/>
        <end position="259"/>
    </location>
</feature>
<gene>
    <name evidence="2" type="ORF">GCM10007096_19470</name>
</gene>